<evidence type="ECO:0000256" key="4">
    <source>
        <dbReference type="ARBA" id="ARBA00023136"/>
    </source>
</evidence>
<gene>
    <name evidence="6" type="ordered locus">Desal_3521</name>
</gene>
<proteinExistence type="predicted"/>
<accession>C6BT86</accession>
<dbReference type="GO" id="GO:0005886">
    <property type="term" value="C:plasma membrane"/>
    <property type="evidence" value="ECO:0007669"/>
    <property type="project" value="UniProtKB-ARBA"/>
</dbReference>
<reference evidence="6 7" key="1">
    <citation type="submission" date="2009-06" db="EMBL/GenBank/DDBJ databases">
        <title>Complete sequence of Desulfovibrio salexigens DSM 2638.</title>
        <authorList>
            <consortium name="US DOE Joint Genome Institute"/>
            <person name="Lucas S."/>
            <person name="Copeland A."/>
            <person name="Lapidus A."/>
            <person name="Glavina del Rio T."/>
            <person name="Tice H."/>
            <person name="Bruce D."/>
            <person name="Goodwin L."/>
            <person name="Pitluck S."/>
            <person name="Munk A.C."/>
            <person name="Brettin T."/>
            <person name="Detter J.C."/>
            <person name="Han C."/>
            <person name="Tapia R."/>
            <person name="Larimer F."/>
            <person name="Land M."/>
            <person name="Hauser L."/>
            <person name="Kyrpides N."/>
            <person name="Anderson I."/>
            <person name="Wall J.D."/>
            <person name="Arkin A.P."/>
            <person name="Dehal P."/>
            <person name="Chivian D."/>
            <person name="Giles B."/>
            <person name="Hazen T.C."/>
        </authorList>
    </citation>
    <scope>NUCLEOTIDE SEQUENCE [LARGE SCALE GENOMIC DNA]</scope>
    <source>
        <strain evidence="7">ATCC 14822 / DSM 2638 / NCIMB 8403 / VKM B-1763</strain>
    </source>
</reference>
<dbReference type="InterPro" id="IPR003339">
    <property type="entry name" value="ABC/ECF_trnsptr_transmembrane"/>
</dbReference>
<dbReference type="RefSeq" id="WP_015853383.1">
    <property type="nucleotide sequence ID" value="NC_012881.1"/>
</dbReference>
<dbReference type="KEGG" id="dsa:Desal_3521"/>
<name>C6BT86_MARSD</name>
<evidence type="ECO:0000256" key="5">
    <source>
        <dbReference type="SAM" id="Phobius"/>
    </source>
</evidence>
<feature type="transmembrane region" description="Helical" evidence="5">
    <location>
        <begin position="46"/>
        <end position="62"/>
    </location>
</feature>
<feature type="transmembrane region" description="Helical" evidence="5">
    <location>
        <begin position="68"/>
        <end position="87"/>
    </location>
</feature>
<sequence length="265" mass="28713">MSNESTSLFNEGESYIHSVHPLSKLAFVLLTGGAVYCAPGGPWPDAVLLLLNVVLSFMAGVAGRVWKFVWRTLLPIALFMIPIHGLLYPGNSSVLVSYHGISVYSEGLAFAATILLQLATVLTASLIFVFNTDPADLITSLIQSGLPSSLAYVCGSPLLMLPAMRARVKTIQDAQRARGLDSEGSFLNRARSIAPLISPLILGAFAEIEQRAIALELRGFSAKGARTSIRVVADSSAQRIVRRLMLLLCVLLLIYKTVLYRYVAY</sequence>
<keyword evidence="3 5" id="KW-1133">Transmembrane helix</keyword>
<evidence type="ECO:0000313" key="7">
    <source>
        <dbReference type="Proteomes" id="UP000002601"/>
    </source>
</evidence>
<evidence type="ECO:0000313" key="6">
    <source>
        <dbReference type="EMBL" id="ACS81567.1"/>
    </source>
</evidence>
<protein>
    <submittedName>
        <fullName evidence="6">Cobalt transport protein</fullName>
    </submittedName>
</protein>
<dbReference type="PANTHER" id="PTHR33514:SF13">
    <property type="entry name" value="PROTEIN ABCI12, CHLOROPLASTIC"/>
    <property type="match status" value="1"/>
</dbReference>
<feature type="transmembrane region" description="Helical" evidence="5">
    <location>
        <begin position="244"/>
        <end position="263"/>
    </location>
</feature>
<feature type="transmembrane region" description="Helical" evidence="5">
    <location>
        <begin position="108"/>
        <end position="130"/>
    </location>
</feature>
<dbReference type="AlphaFoldDB" id="C6BT86"/>
<keyword evidence="4 5" id="KW-0472">Membrane</keyword>
<dbReference type="Proteomes" id="UP000002601">
    <property type="component" value="Chromosome"/>
</dbReference>
<comment type="subcellular location">
    <subcellularLocation>
        <location evidence="1">Membrane</location>
        <topology evidence="1">Multi-pass membrane protein</topology>
    </subcellularLocation>
</comment>
<dbReference type="HOGENOM" id="CLU_056469_2_3_7"/>
<dbReference type="STRING" id="526222.Desal_3521"/>
<keyword evidence="2 5" id="KW-0812">Transmembrane</keyword>
<evidence type="ECO:0000256" key="2">
    <source>
        <dbReference type="ARBA" id="ARBA00022692"/>
    </source>
</evidence>
<dbReference type="Pfam" id="PF02361">
    <property type="entry name" value="CbiQ"/>
    <property type="match status" value="1"/>
</dbReference>
<keyword evidence="7" id="KW-1185">Reference proteome</keyword>
<organism evidence="6 7">
    <name type="scientific">Maridesulfovibrio salexigens (strain ATCC 14822 / DSM 2638 / NCIMB 8403 / VKM B-1763)</name>
    <name type="common">Desulfovibrio salexigens</name>
    <dbReference type="NCBI Taxonomy" id="526222"/>
    <lineage>
        <taxon>Bacteria</taxon>
        <taxon>Pseudomonadati</taxon>
        <taxon>Thermodesulfobacteriota</taxon>
        <taxon>Desulfovibrionia</taxon>
        <taxon>Desulfovibrionales</taxon>
        <taxon>Desulfovibrionaceae</taxon>
        <taxon>Maridesulfovibrio</taxon>
    </lineage>
</organism>
<evidence type="ECO:0000256" key="1">
    <source>
        <dbReference type="ARBA" id="ARBA00004141"/>
    </source>
</evidence>
<evidence type="ECO:0000256" key="3">
    <source>
        <dbReference type="ARBA" id="ARBA00022989"/>
    </source>
</evidence>
<dbReference type="CDD" id="cd16914">
    <property type="entry name" value="EcfT"/>
    <property type="match status" value="1"/>
</dbReference>
<dbReference type="eggNOG" id="COG0619">
    <property type="taxonomic scope" value="Bacteria"/>
</dbReference>
<dbReference type="EMBL" id="CP001649">
    <property type="protein sequence ID" value="ACS81567.1"/>
    <property type="molecule type" value="Genomic_DNA"/>
</dbReference>
<dbReference type="PANTHER" id="PTHR33514">
    <property type="entry name" value="PROTEIN ABCI12, CHLOROPLASTIC"/>
    <property type="match status" value="1"/>
</dbReference>